<dbReference type="GO" id="GO:0004930">
    <property type="term" value="F:G protein-coupled receptor activity"/>
    <property type="evidence" value="ECO:0007669"/>
    <property type="project" value="UniProtKB-KW"/>
</dbReference>
<evidence type="ECO:0000256" key="7">
    <source>
        <dbReference type="ARBA" id="ARBA00023224"/>
    </source>
</evidence>
<keyword evidence="4" id="KW-0297">G-protein coupled receptor</keyword>
<evidence type="ECO:0000259" key="10">
    <source>
        <dbReference type="PROSITE" id="PS50262"/>
    </source>
</evidence>
<keyword evidence="5 9" id="KW-0472">Membrane</keyword>
<feature type="transmembrane region" description="Helical" evidence="9">
    <location>
        <begin position="70"/>
        <end position="91"/>
    </location>
</feature>
<dbReference type="SUPFAM" id="SSF81321">
    <property type="entry name" value="Family A G protein-coupled receptor-like"/>
    <property type="match status" value="1"/>
</dbReference>
<dbReference type="EMBL" id="RCHS01003809">
    <property type="protein sequence ID" value="RMX39522.1"/>
    <property type="molecule type" value="Genomic_DNA"/>
</dbReference>
<dbReference type="AlphaFoldDB" id="A0A3M6TDR1"/>
<evidence type="ECO:0000313" key="11">
    <source>
        <dbReference type="EMBL" id="RMX39522.1"/>
    </source>
</evidence>
<feature type="transmembrane region" description="Helical" evidence="9">
    <location>
        <begin position="30"/>
        <end position="58"/>
    </location>
</feature>
<keyword evidence="7" id="KW-0807">Transducer</keyword>
<feature type="region of interest" description="Disordered" evidence="8">
    <location>
        <begin position="1"/>
        <end position="25"/>
    </location>
</feature>
<protein>
    <recommendedName>
        <fullName evidence="10">G-protein coupled receptors family 1 profile domain-containing protein</fullName>
    </recommendedName>
</protein>
<evidence type="ECO:0000313" key="12">
    <source>
        <dbReference type="Proteomes" id="UP000275408"/>
    </source>
</evidence>
<feature type="compositionally biased region" description="Low complexity" evidence="8">
    <location>
        <begin position="1"/>
        <end position="11"/>
    </location>
</feature>
<sequence length="103" mass="11382">MTSSVSSFSTSEVHGLCQSPSQDPLDRSPAAIGIEVTIATLVYFAAVFGNPLVIYVINKDFRLHTVTSTFIYNLAFTDITTATTYMPFWMVTLYTGTWNVSQL</sequence>
<evidence type="ECO:0000256" key="3">
    <source>
        <dbReference type="ARBA" id="ARBA00022989"/>
    </source>
</evidence>
<name>A0A3M6TDR1_POCDA</name>
<dbReference type="Proteomes" id="UP000275408">
    <property type="component" value="Unassembled WGS sequence"/>
</dbReference>
<dbReference type="GO" id="GO:0005886">
    <property type="term" value="C:plasma membrane"/>
    <property type="evidence" value="ECO:0007669"/>
    <property type="project" value="TreeGrafter"/>
</dbReference>
<dbReference type="InterPro" id="IPR017452">
    <property type="entry name" value="GPCR_Rhodpsn_7TM"/>
</dbReference>
<dbReference type="PANTHER" id="PTHR45695">
    <property type="entry name" value="LEUCOKININ RECEPTOR-RELATED"/>
    <property type="match status" value="1"/>
</dbReference>
<keyword evidence="2 9" id="KW-0812">Transmembrane</keyword>
<proteinExistence type="predicted"/>
<keyword evidence="12" id="KW-1185">Reference proteome</keyword>
<dbReference type="InterPro" id="IPR000276">
    <property type="entry name" value="GPCR_Rhodpsn"/>
</dbReference>
<dbReference type="Gene3D" id="1.20.1070.10">
    <property type="entry name" value="Rhodopsin 7-helix transmembrane proteins"/>
    <property type="match status" value="1"/>
</dbReference>
<accession>A0A3M6TDR1</accession>
<gene>
    <name evidence="11" type="ORF">pdam_00006141</name>
</gene>
<evidence type="ECO:0000256" key="9">
    <source>
        <dbReference type="SAM" id="Phobius"/>
    </source>
</evidence>
<keyword evidence="3 9" id="KW-1133">Transmembrane helix</keyword>
<dbReference type="PROSITE" id="PS50262">
    <property type="entry name" value="G_PROTEIN_RECEP_F1_2"/>
    <property type="match status" value="1"/>
</dbReference>
<reference evidence="11 12" key="1">
    <citation type="journal article" date="2018" name="Sci. Rep.">
        <title>Comparative analysis of the Pocillopora damicornis genome highlights role of immune system in coral evolution.</title>
        <authorList>
            <person name="Cunning R."/>
            <person name="Bay R.A."/>
            <person name="Gillette P."/>
            <person name="Baker A.C."/>
            <person name="Traylor-Knowles N."/>
        </authorList>
    </citation>
    <scope>NUCLEOTIDE SEQUENCE [LARGE SCALE GENOMIC DNA]</scope>
    <source>
        <strain evidence="11">RSMAS</strain>
        <tissue evidence="11">Whole animal</tissue>
    </source>
</reference>
<comment type="caution">
    <text evidence="11">The sequence shown here is derived from an EMBL/GenBank/DDBJ whole genome shotgun (WGS) entry which is preliminary data.</text>
</comment>
<comment type="subcellular location">
    <subcellularLocation>
        <location evidence="1">Membrane</location>
        <topology evidence="1">Multi-pass membrane protein</topology>
    </subcellularLocation>
</comment>
<dbReference type="Pfam" id="PF00001">
    <property type="entry name" value="7tm_1"/>
    <property type="match status" value="1"/>
</dbReference>
<evidence type="ECO:0000256" key="4">
    <source>
        <dbReference type="ARBA" id="ARBA00023040"/>
    </source>
</evidence>
<evidence type="ECO:0000256" key="6">
    <source>
        <dbReference type="ARBA" id="ARBA00023170"/>
    </source>
</evidence>
<keyword evidence="6" id="KW-0675">Receptor</keyword>
<feature type="domain" description="G-protein coupled receptors family 1 profile" evidence="10">
    <location>
        <begin position="49"/>
        <end position="103"/>
    </location>
</feature>
<evidence type="ECO:0000256" key="1">
    <source>
        <dbReference type="ARBA" id="ARBA00004141"/>
    </source>
</evidence>
<organism evidence="11 12">
    <name type="scientific">Pocillopora damicornis</name>
    <name type="common">Cauliflower coral</name>
    <name type="synonym">Millepora damicornis</name>
    <dbReference type="NCBI Taxonomy" id="46731"/>
    <lineage>
        <taxon>Eukaryota</taxon>
        <taxon>Metazoa</taxon>
        <taxon>Cnidaria</taxon>
        <taxon>Anthozoa</taxon>
        <taxon>Hexacorallia</taxon>
        <taxon>Scleractinia</taxon>
        <taxon>Astrocoeniina</taxon>
        <taxon>Pocilloporidae</taxon>
        <taxon>Pocillopora</taxon>
    </lineage>
</organism>
<evidence type="ECO:0000256" key="8">
    <source>
        <dbReference type="SAM" id="MobiDB-lite"/>
    </source>
</evidence>
<evidence type="ECO:0000256" key="5">
    <source>
        <dbReference type="ARBA" id="ARBA00023136"/>
    </source>
</evidence>
<dbReference type="PRINTS" id="PR00237">
    <property type="entry name" value="GPCRRHODOPSN"/>
</dbReference>
<dbReference type="PANTHER" id="PTHR45695:SF9">
    <property type="entry name" value="LEUCOKININ RECEPTOR"/>
    <property type="match status" value="1"/>
</dbReference>
<dbReference type="OrthoDB" id="5967130at2759"/>
<evidence type="ECO:0000256" key="2">
    <source>
        <dbReference type="ARBA" id="ARBA00022692"/>
    </source>
</evidence>